<protein>
    <recommendedName>
        <fullName evidence="4">Transmembrane protein</fullName>
    </recommendedName>
</protein>
<organism evidence="2 3">
    <name type="scientific">Gregarina niphandrodes</name>
    <name type="common">Septate eugregarine</name>
    <dbReference type="NCBI Taxonomy" id="110365"/>
    <lineage>
        <taxon>Eukaryota</taxon>
        <taxon>Sar</taxon>
        <taxon>Alveolata</taxon>
        <taxon>Apicomplexa</taxon>
        <taxon>Conoidasida</taxon>
        <taxon>Gregarinasina</taxon>
        <taxon>Eugregarinorida</taxon>
        <taxon>Gregarinidae</taxon>
        <taxon>Gregarina</taxon>
    </lineage>
</organism>
<comment type="caution">
    <text evidence="2">The sequence shown here is derived from an EMBL/GenBank/DDBJ whole genome shotgun (WGS) entry which is preliminary data.</text>
</comment>
<sequence>MKVLVALMLTTHVKTLPPPNGIPPTIVCGAYHLFSNYCTNSESYDKAEFIDKMNACPFEYRAVYTTEGESTTLTFPVIDGKEFKLSNIWDIDYVILPADPTPDNTNYFNMIFSFRPGRGTGLPILLRGSGQRTYANQPIYENSCFYFEYLGNAGVRP</sequence>
<accession>A0A023B1J3</accession>
<dbReference type="AlphaFoldDB" id="A0A023B1J3"/>
<feature type="chain" id="PRO_5012022984" description="Transmembrane protein" evidence="1">
    <location>
        <begin position="16"/>
        <end position="157"/>
    </location>
</feature>
<proteinExistence type="predicted"/>
<dbReference type="Proteomes" id="UP000019763">
    <property type="component" value="Unassembled WGS sequence"/>
</dbReference>
<name>A0A023B1J3_GRENI</name>
<reference evidence="2" key="1">
    <citation type="submission" date="2013-12" db="EMBL/GenBank/DDBJ databases">
        <authorList>
            <person name="Omoto C.K."/>
            <person name="Sibley D."/>
            <person name="Venepally P."/>
            <person name="Hadjithomas M."/>
            <person name="Karamycheva S."/>
            <person name="Brunk B."/>
            <person name="Roos D."/>
            <person name="Caler E."/>
            <person name="Lorenzi H."/>
        </authorList>
    </citation>
    <scope>NUCLEOTIDE SEQUENCE</scope>
</reference>
<evidence type="ECO:0000313" key="2">
    <source>
        <dbReference type="EMBL" id="EZG47694.1"/>
    </source>
</evidence>
<evidence type="ECO:0008006" key="4">
    <source>
        <dbReference type="Google" id="ProtNLM"/>
    </source>
</evidence>
<dbReference type="RefSeq" id="XP_011132147.1">
    <property type="nucleotide sequence ID" value="XM_011133845.1"/>
</dbReference>
<dbReference type="GeneID" id="22914569"/>
<feature type="signal peptide" evidence="1">
    <location>
        <begin position="1"/>
        <end position="15"/>
    </location>
</feature>
<keyword evidence="1" id="KW-0732">Signal</keyword>
<keyword evidence="3" id="KW-1185">Reference proteome</keyword>
<dbReference type="VEuPathDB" id="CryptoDB:GNI_130530"/>
<gene>
    <name evidence="2" type="ORF">GNI_130530</name>
</gene>
<dbReference type="EMBL" id="AFNH02000974">
    <property type="protein sequence ID" value="EZG47694.1"/>
    <property type="molecule type" value="Genomic_DNA"/>
</dbReference>
<evidence type="ECO:0000313" key="3">
    <source>
        <dbReference type="Proteomes" id="UP000019763"/>
    </source>
</evidence>
<evidence type="ECO:0000256" key="1">
    <source>
        <dbReference type="SAM" id="SignalP"/>
    </source>
</evidence>